<accession>A0A8H4PVZ8</accession>
<evidence type="ECO:0000256" key="5">
    <source>
        <dbReference type="ARBA" id="ARBA00022801"/>
    </source>
</evidence>
<evidence type="ECO:0000256" key="1">
    <source>
        <dbReference type="ARBA" id="ARBA00000707"/>
    </source>
</evidence>
<evidence type="ECO:0000256" key="7">
    <source>
        <dbReference type="SAM" id="MobiDB-lite"/>
    </source>
</evidence>
<evidence type="ECO:0000259" key="9">
    <source>
        <dbReference type="Pfam" id="PF12359"/>
    </source>
</evidence>
<protein>
    <recommendedName>
        <fullName evidence="2">ubiquitinyl hydrolase 1</fullName>
        <ecNumber evidence="2">3.4.19.12</ecNumber>
    </recommendedName>
</protein>
<dbReference type="PANTHER" id="PTHR13367:SF34">
    <property type="match status" value="1"/>
</dbReference>
<gene>
    <name evidence="10" type="ORF">G6O67_003272</name>
</gene>
<dbReference type="Proteomes" id="UP000557566">
    <property type="component" value="Unassembled WGS sequence"/>
</dbReference>
<organism evidence="10 11">
    <name type="scientific">Ophiocordyceps sinensis</name>
    <dbReference type="NCBI Taxonomy" id="72228"/>
    <lineage>
        <taxon>Eukaryota</taxon>
        <taxon>Fungi</taxon>
        <taxon>Dikarya</taxon>
        <taxon>Ascomycota</taxon>
        <taxon>Pezizomycotina</taxon>
        <taxon>Sordariomycetes</taxon>
        <taxon>Hypocreomycetidae</taxon>
        <taxon>Hypocreales</taxon>
        <taxon>Ophiocordycipitaceae</taxon>
        <taxon>Ophiocordyceps</taxon>
    </lineage>
</organism>
<dbReference type="OrthoDB" id="3182339at2759"/>
<feature type="compositionally biased region" description="Basic and acidic residues" evidence="7">
    <location>
        <begin position="2052"/>
        <end position="2061"/>
    </location>
</feature>
<comment type="caution">
    <text evidence="10">The sequence shown here is derived from an EMBL/GenBank/DDBJ whole genome shotgun (WGS) entry which is preliminary data.</text>
</comment>
<evidence type="ECO:0000256" key="2">
    <source>
        <dbReference type="ARBA" id="ARBA00012759"/>
    </source>
</evidence>
<keyword evidence="4" id="KW-0833">Ubl conjugation pathway</keyword>
<feature type="domain" description="DUF3645" evidence="9">
    <location>
        <begin position="1273"/>
        <end position="1308"/>
    </location>
</feature>
<keyword evidence="3" id="KW-0645">Protease</keyword>
<feature type="domain" description="DUF3638" evidence="8">
    <location>
        <begin position="929"/>
        <end position="1154"/>
    </location>
</feature>
<keyword evidence="11" id="KW-1185">Reference proteome</keyword>
<dbReference type="InterPro" id="IPR022099">
    <property type="entry name" value="DUF3638"/>
</dbReference>
<keyword evidence="5" id="KW-0378">Hydrolase</keyword>
<evidence type="ECO:0000259" key="8">
    <source>
        <dbReference type="Pfam" id="PF12340"/>
    </source>
</evidence>
<evidence type="ECO:0000313" key="10">
    <source>
        <dbReference type="EMBL" id="KAF4511479.1"/>
    </source>
</evidence>
<dbReference type="InterPro" id="IPR022105">
    <property type="entry name" value="DUF3645"/>
</dbReference>
<dbReference type="EMBL" id="JAAVMX010000003">
    <property type="protein sequence ID" value="KAF4511479.1"/>
    <property type="molecule type" value="Genomic_DNA"/>
</dbReference>
<evidence type="ECO:0000256" key="6">
    <source>
        <dbReference type="ARBA" id="ARBA00022807"/>
    </source>
</evidence>
<dbReference type="Pfam" id="PF12359">
    <property type="entry name" value="DUF3645"/>
    <property type="match status" value="1"/>
</dbReference>
<dbReference type="InterPro" id="IPR051346">
    <property type="entry name" value="OTU_Deubiquitinase"/>
</dbReference>
<evidence type="ECO:0000256" key="3">
    <source>
        <dbReference type="ARBA" id="ARBA00022670"/>
    </source>
</evidence>
<reference evidence="10 11" key="1">
    <citation type="journal article" date="2020" name="Genome Biol. Evol.">
        <title>A new high-quality draft genome assembly of the Chinese cordyceps Ophiocordyceps sinensis.</title>
        <authorList>
            <person name="Shu R."/>
            <person name="Zhang J."/>
            <person name="Meng Q."/>
            <person name="Zhang H."/>
            <person name="Zhou G."/>
            <person name="Li M."/>
            <person name="Wu P."/>
            <person name="Zhao Y."/>
            <person name="Chen C."/>
            <person name="Qin Q."/>
        </authorList>
    </citation>
    <scope>NUCLEOTIDE SEQUENCE [LARGE SCALE GENOMIC DNA]</scope>
    <source>
        <strain evidence="10 11">IOZ07</strain>
    </source>
</reference>
<feature type="region of interest" description="Disordered" evidence="7">
    <location>
        <begin position="2041"/>
        <end position="2061"/>
    </location>
</feature>
<dbReference type="Pfam" id="PF12340">
    <property type="entry name" value="DUF3638"/>
    <property type="match status" value="1"/>
</dbReference>
<evidence type="ECO:0000313" key="11">
    <source>
        <dbReference type="Proteomes" id="UP000557566"/>
    </source>
</evidence>
<comment type="catalytic activity">
    <reaction evidence="1">
        <text>Thiol-dependent hydrolysis of ester, thioester, amide, peptide and isopeptide bonds formed by the C-terminal Gly of ubiquitin (a 76-residue protein attached to proteins as an intracellular targeting signal).</text>
        <dbReference type="EC" id="3.4.19.12"/>
    </reaction>
</comment>
<dbReference type="GO" id="GO:0006508">
    <property type="term" value="P:proteolysis"/>
    <property type="evidence" value="ECO:0007669"/>
    <property type="project" value="UniProtKB-KW"/>
</dbReference>
<keyword evidence="6" id="KW-0788">Thiol protease</keyword>
<evidence type="ECO:0000256" key="4">
    <source>
        <dbReference type="ARBA" id="ARBA00022786"/>
    </source>
</evidence>
<name>A0A8H4PVZ8_9HYPO</name>
<dbReference type="PANTHER" id="PTHR13367">
    <property type="entry name" value="UBIQUITIN THIOESTERASE"/>
    <property type="match status" value="1"/>
</dbReference>
<proteinExistence type="predicted"/>
<sequence length="2061" mass="230052">MLTGELLVDGRPLDRLPSEYELHADYGLFGSRRLEVMPSTQPGFAFAARSPMAGHDICLGLSPSSLDNDDRDLLLRATEGRAVYDLVPSRVFAKRLPFSFGHEFVHFFDHQDRSVEFRPKTDPWTSRPASWRLKEHGGSWRVLRSDSEALIDPLSPTAGNVAAVFRPLEDIYNMHISHHATRHEVNIHLPRLNLGFDVEMGSTLVRSRQFRGMCVSASQDVGTLIGLRNKLLLSNQGDSLPRMMLIPEGVVSCKDMHIGEISHVAVEVDSVKRIQSYHIDNHLGRLVGNSLQSKLYLAHLHALTSLHLPDTLTGMTGTEQALKILQGGEVTSFRFLESENVATLCSIANLTPKRRYLGPKSPWVQVTAWQSDGPGPLAQHPGLYKAVKSLFKQAAKTRFLYPQSHVKIPDLNMGDARLLQRHAIRVGSEMFTDQHDQEHGLKANSNTTRRENALRVCLVMAEGKGEMISSHESVNQATARVRKALMGSGSAITRGGAALLPDPEFRYDSRWLKDASQFLPELMLRIHMTFRSGDHRINPFDLQMWMATIAFAKNAHDTITQTLLGIVSVEAVKSILPPDHRSYDLSHGLKPKVTDVRSALADACVDFEESDEAKLPARPRETGGAAIARRKEAFKKHRKEAIQAFAARVNTGWPNQETHVHKNASYIRYFRFDHASKSLRKIFDVCEKNGHMDVYLRRIAKALRCTKVLETALPAPWNIRRPPYVPRQVPRVVTVARALERVEALDITGGEPAALAELLLAPTQTTINTQLSDLLSKVSARAETEQQSSYVNELRESVSLLGSRIQGYQLVKTEQGLLGTLESHLLSCAEHFSDLWRKFERLAGRRPLGSPSLSCMDLVVSSYSWPRVTVTNVLEQLNQQNRSGLSEPLKRNIVNLGKSLAELQQAERLLQLANNNDDLVKEIQNQRPRTWCPLQYPDYLLLEIESGIRIRPVQEEIAALMQDPPGGGNAVLQLNMGEGKSSVIVPMVAASVADGKRLVRVIVARPQELQMDEILVSKLGGMLGRRVFHLPFARTTKVGDNEAKVIERICTECSHRGGVLLVQPEHLLSFQQTAISNSIDENGKASEWGQSLLKTLAFFDKHSQDVVDESDYIFSPKFELVYTKGRQGPISFSPYRWLLIHEVLSMVPMFAQQVRREMPLAIEVDDQHRDRLPRVRLLSEEAGVKLNGLIAAHVCRVGISGLAIGRQPHSAKDAILRYITEREVDFSVIDKVQRSFGTKSTKHALLLLRGLLAGRVLAHALGSKRWTVDFGLDRNRQPVTRLAVPYRAKNVPSSASEFSHPDLKIILTSLCYYYGGLSEEELLLTLEHVSQSDHARSEYSSWTAGTSLSEAYRTLDGLNLKDGTCSGQVFSCLAFSKGAIDYFLSRIVFQKEVKEFPSRLAASGWDLGRAKCHPTTGFSGTKDTCHLLPLEMRQIEAPNQGHTNALVLSNMLAASNRVVLLSELGHTGPCCGRQLIETIIGLEPAVGVILDVGAQVLEMSNEQAAKAWLELTEGDSETEAAVFCDDKDEFVVIDRQGSMEPLKTSPFARKLDLCLVFVDQARCFGTDLPFPAAARAAVTLGAKTTKDKLAQACSRLRKLGAGQSVVFCVPQEIEMRIRGGQLRLGSGPIEASDVLDHAISETWDDCKQSIGLWASQGTRFEKQRILWEQARDDDGLRMSHDLARNFLEDEARTLESLYQPDYVEPPSIGDVPSRNQAQIVQRCQRFQHVPAQTASLDEQEEQERELAVELDFEKESKIERVDEAIAADHRQSAKVREFIESGCLPASGAGFLWAFQALEKTSAATHFDVRKFPRQLRCTHDFATTLKEEAQTDAYQRGVQFVLISYKEERREQVVMVLVSPFEVEKLFATIQASEHVLLRLYAPRQNQSYSPLNLDLRYHVGKAPSNHPIPRDLVIQLNLFAGQLYFGCFQEYVDVCDYLCLSWGDASGVGAAADGFVEPSRRVRSHRGMTNFAESPVQFLKVLMAKIRGNGNASIEKTHVGKMLNGVILTEDDFERRPKRKAESQLTRDEVKAEEAVAEQGQGLFIGAPETDVKPGRNRR</sequence>
<dbReference type="EC" id="3.4.19.12" evidence="2"/>
<dbReference type="GO" id="GO:0004843">
    <property type="term" value="F:cysteine-type deubiquitinase activity"/>
    <property type="evidence" value="ECO:0007669"/>
    <property type="project" value="UniProtKB-EC"/>
</dbReference>